<organism evidence="11 12">
    <name type="scientific">Compostimonas suwonensis</name>
    <dbReference type="NCBI Taxonomy" id="1048394"/>
    <lineage>
        <taxon>Bacteria</taxon>
        <taxon>Bacillati</taxon>
        <taxon>Actinomycetota</taxon>
        <taxon>Actinomycetes</taxon>
        <taxon>Micrococcales</taxon>
        <taxon>Microbacteriaceae</taxon>
        <taxon>Compostimonas</taxon>
    </lineage>
</organism>
<dbReference type="InterPro" id="IPR008979">
    <property type="entry name" value="Galactose-bd-like_sf"/>
</dbReference>
<dbReference type="SUPFAM" id="SSF48208">
    <property type="entry name" value="Six-hairpin glycosidases"/>
    <property type="match status" value="1"/>
</dbReference>
<protein>
    <recommendedName>
        <fullName evidence="2">alpha-L-rhamnosidase</fullName>
        <ecNumber evidence="2">3.2.1.40</ecNumber>
    </recommendedName>
</protein>
<evidence type="ECO:0000256" key="4">
    <source>
        <dbReference type="SAM" id="MobiDB-lite"/>
    </source>
</evidence>
<feature type="region of interest" description="Disordered" evidence="4">
    <location>
        <begin position="1060"/>
        <end position="1127"/>
    </location>
</feature>
<keyword evidence="3" id="KW-0378">Hydrolase</keyword>
<dbReference type="InterPro" id="IPR012341">
    <property type="entry name" value="6hp_glycosidase-like_sf"/>
</dbReference>
<evidence type="ECO:0000256" key="2">
    <source>
        <dbReference type="ARBA" id="ARBA00012652"/>
    </source>
</evidence>
<dbReference type="InterPro" id="IPR008902">
    <property type="entry name" value="Rhamnosid_concanavalin"/>
</dbReference>
<feature type="compositionally biased region" description="Low complexity" evidence="4">
    <location>
        <begin position="1071"/>
        <end position="1106"/>
    </location>
</feature>
<dbReference type="EMBL" id="PGFB01000003">
    <property type="protein sequence ID" value="PJJ62054.1"/>
    <property type="molecule type" value="Genomic_DNA"/>
</dbReference>
<dbReference type="InterPro" id="IPR035396">
    <property type="entry name" value="Bac_rhamnosid6H"/>
</dbReference>
<evidence type="ECO:0000259" key="10">
    <source>
        <dbReference type="Pfam" id="PF17390"/>
    </source>
</evidence>
<feature type="domain" description="Bacterial alpha-L-rhamnosidase N-terminal" evidence="8">
    <location>
        <begin position="341"/>
        <end position="510"/>
    </location>
</feature>
<dbReference type="OrthoDB" id="9761045at2"/>
<sequence>MLRAKAVFMIAVPLLVLASVPVGAAVAADADSDLEVAGLTVEQEVNPLGVDDAQPELGWTLDSSSHDVVQSAYEIEVSTTPGGPADVWDSGEVVSSRSFDIEYAGPALDSRTRYFWRVKVWDAVHEASEWSAPAWFETSFLNQDDFAGDWIGSPNRPPAVSLAGSNWIWYPEGSPANSAPVGTRFFRTEITIPDGSDISVAQVQMSADDRFEFFVNGEPALSSPDVQDAWRTARVTDVATSLHPGTNTLAIAATNGLPGPAGVIGQLHIETAAGDVLDVTTDDSWVSADVESPGWQGPAFDDSAWPAATIGAAYGSGPWGSGVSPSTPPEPLLRHAFDVAKEVASARAYISGLGYYKLFLNGDRVGDHELDPGFTQYDKTALYATYDVTDALRNGENAIGVSLGRGYFAQLQPDEWVSSPWHDEPKLKFDLEVVYTDGTTQTVSSGTDWLASDGPTTSQSVWFGEDYDARLEQPGWNAPGFDDSAWRPAVRVDAPGGALTSQLFPAIKVTDELPEVGVTQLSPTVSVHDFGEPTAGWANVQVEGPRGGTVKIVYGEKLKADGTVNNDNVFFTVQNYNYTLKGGGPESFQPSYSYAGFRYVQVTVSDGVTLNGVSGMRLHTDVEQTGGFSSSSELLNDYQSAQANTILNNLHSVPTDTPMYEKRPYTADAFLSADSAIAIFDMQNFYESWMHTHRDDQSADGTFGNTVPGTVGSKSQTDPVWSSSYVLMSWDLYWYYGDKSVLSDNYDGLKKWMDHYEQNIAGTGGVYTGFSYADWLSPAGANAPEGTRLTATAYVYKGATTMSQIATALGLESDAAHYDELAARIADSFNTVFYDAEAGAYFDDRAAGYRQTSNLLPLSFGIVPAAQRATVLANLVKDIKDRGNHLNTGAIGTKELLPVLAENGEADLAYSVATNPSYPGWGYWFTELGATTMWEEWGDQSRSHDHAFLGTVVDWMYQDVAGIQPAAPGYSSIRIQPRPASGLTHAEGHVDSPFGEVRSEWTSADDVFTLNVRVPVGATAEVYVPANEGDETDSDPNATFTGIHDGFAVFTVGSGDYVFSTGADLPDEPTTEPTDPGTTEPTDPGTTAPTDPGTSDPTDSGTDIPGAGAGSGDGSGTSPGDASQNGDSSLAATGVPIALGGFLALLLIAAGTMAVVVRRRSKGASSN</sequence>
<feature type="domain" description="Alpha-L-rhamnosidase C-terminal" evidence="10">
    <location>
        <begin position="962"/>
        <end position="1033"/>
    </location>
</feature>
<evidence type="ECO:0000259" key="9">
    <source>
        <dbReference type="Pfam" id="PF17389"/>
    </source>
</evidence>
<dbReference type="InterPro" id="IPR016007">
    <property type="entry name" value="Alpha_rhamnosid"/>
</dbReference>
<dbReference type="PIRSF" id="PIRSF010631">
    <property type="entry name" value="A-rhamnsds"/>
    <property type="match status" value="1"/>
</dbReference>
<dbReference type="PANTHER" id="PTHR33307">
    <property type="entry name" value="ALPHA-RHAMNOSIDASE (EUROFUNG)"/>
    <property type="match status" value="1"/>
</dbReference>
<dbReference type="GO" id="GO:0005975">
    <property type="term" value="P:carbohydrate metabolic process"/>
    <property type="evidence" value="ECO:0007669"/>
    <property type="project" value="InterPro"/>
</dbReference>
<dbReference type="PANTHER" id="PTHR33307:SF6">
    <property type="entry name" value="ALPHA-RHAMNOSIDASE (EUROFUNG)-RELATED"/>
    <property type="match status" value="1"/>
</dbReference>
<keyword evidence="5" id="KW-0812">Transmembrane</keyword>
<feature type="domain" description="Alpha-L-rhamnosidase concanavalin-like" evidence="7">
    <location>
        <begin position="520"/>
        <end position="614"/>
    </location>
</feature>
<dbReference type="InterPro" id="IPR013737">
    <property type="entry name" value="Bac_rhamnosid_N"/>
</dbReference>
<dbReference type="SUPFAM" id="SSF49785">
    <property type="entry name" value="Galactose-binding domain-like"/>
    <property type="match status" value="2"/>
</dbReference>
<gene>
    <name evidence="11" type="ORF">CLV54_1847</name>
</gene>
<comment type="catalytic activity">
    <reaction evidence="1">
        <text>Hydrolysis of terminal non-reducing alpha-L-rhamnose residues in alpha-L-rhamnosides.</text>
        <dbReference type="EC" id="3.2.1.40"/>
    </reaction>
</comment>
<keyword evidence="5" id="KW-0472">Membrane</keyword>
<dbReference type="Gene3D" id="2.60.40.10">
    <property type="entry name" value="Immunoglobulins"/>
    <property type="match status" value="1"/>
</dbReference>
<evidence type="ECO:0000256" key="5">
    <source>
        <dbReference type="SAM" id="Phobius"/>
    </source>
</evidence>
<comment type="caution">
    <text evidence="11">The sequence shown here is derived from an EMBL/GenBank/DDBJ whole genome shotgun (WGS) entry which is preliminary data.</text>
</comment>
<dbReference type="AlphaFoldDB" id="A0A2M9BVV8"/>
<dbReference type="Gene3D" id="2.60.120.260">
    <property type="entry name" value="Galactose-binding domain-like"/>
    <property type="match status" value="3"/>
</dbReference>
<evidence type="ECO:0000256" key="6">
    <source>
        <dbReference type="SAM" id="SignalP"/>
    </source>
</evidence>
<dbReference type="Proteomes" id="UP000230161">
    <property type="component" value="Unassembled WGS sequence"/>
</dbReference>
<feature type="signal peptide" evidence="6">
    <location>
        <begin position="1"/>
        <end position="24"/>
    </location>
</feature>
<dbReference type="EC" id="3.2.1.40" evidence="2"/>
<dbReference type="InterPro" id="IPR035398">
    <property type="entry name" value="Bac_rhamnosid_C"/>
</dbReference>
<dbReference type="Gene3D" id="1.50.10.10">
    <property type="match status" value="1"/>
</dbReference>
<dbReference type="Gene3D" id="2.60.420.10">
    <property type="entry name" value="Maltose phosphorylase, domain 3"/>
    <property type="match status" value="1"/>
</dbReference>
<evidence type="ECO:0000256" key="1">
    <source>
        <dbReference type="ARBA" id="ARBA00001445"/>
    </source>
</evidence>
<feature type="domain" description="Alpha-L-rhamnosidase six-hairpin glycosidase" evidence="9">
    <location>
        <begin position="623"/>
        <end position="960"/>
    </location>
</feature>
<accession>A0A2M9BVV8</accession>
<name>A0A2M9BVV8_9MICO</name>
<dbReference type="InterPro" id="IPR008928">
    <property type="entry name" value="6-hairpin_glycosidase_sf"/>
</dbReference>
<keyword evidence="12" id="KW-1185">Reference proteome</keyword>
<evidence type="ECO:0000259" key="7">
    <source>
        <dbReference type="Pfam" id="PF05592"/>
    </source>
</evidence>
<feature type="compositionally biased region" description="Gly residues" evidence="4">
    <location>
        <begin position="1107"/>
        <end position="1117"/>
    </location>
</feature>
<proteinExistence type="predicted"/>
<evidence type="ECO:0000313" key="11">
    <source>
        <dbReference type="EMBL" id="PJJ62054.1"/>
    </source>
</evidence>
<keyword evidence="6" id="KW-0732">Signal</keyword>
<dbReference type="InterPro" id="IPR013783">
    <property type="entry name" value="Ig-like_fold"/>
</dbReference>
<evidence type="ECO:0000313" key="12">
    <source>
        <dbReference type="Proteomes" id="UP000230161"/>
    </source>
</evidence>
<dbReference type="Pfam" id="PF17390">
    <property type="entry name" value="Bac_rhamnosid_C"/>
    <property type="match status" value="1"/>
</dbReference>
<feature type="transmembrane region" description="Helical" evidence="5">
    <location>
        <begin position="1137"/>
        <end position="1157"/>
    </location>
</feature>
<dbReference type="Pfam" id="PF17389">
    <property type="entry name" value="Bac_rhamnosid6H"/>
    <property type="match status" value="1"/>
</dbReference>
<dbReference type="Pfam" id="PF05592">
    <property type="entry name" value="Bac_rhamnosid"/>
    <property type="match status" value="1"/>
</dbReference>
<dbReference type="Pfam" id="PF25788">
    <property type="entry name" value="Ig_Rha78A_N"/>
    <property type="match status" value="1"/>
</dbReference>
<reference evidence="11 12" key="1">
    <citation type="submission" date="2017-11" db="EMBL/GenBank/DDBJ databases">
        <title>Genomic Encyclopedia of Archaeal and Bacterial Type Strains, Phase II (KMG-II): From Individual Species to Whole Genera.</title>
        <authorList>
            <person name="Goeker M."/>
        </authorList>
    </citation>
    <scope>NUCLEOTIDE SEQUENCE [LARGE SCALE GENOMIC DNA]</scope>
    <source>
        <strain evidence="11 12">DSM 25625</strain>
    </source>
</reference>
<evidence type="ECO:0000259" key="8">
    <source>
        <dbReference type="Pfam" id="PF08531"/>
    </source>
</evidence>
<dbReference type="GO" id="GO:0030596">
    <property type="term" value="F:alpha-L-rhamnosidase activity"/>
    <property type="evidence" value="ECO:0007669"/>
    <property type="project" value="UniProtKB-EC"/>
</dbReference>
<evidence type="ECO:0000256" key="3">
    <source>
        <dbReference type="ARBA" id="ARBA00022801"/>
    </source>
</evidence>
<dbReference type="Pfam" id="PF08531">
    <property type="entry name" value="Bac_rhamnosid_N"/>
    <property type="match status" value="1"/>
</dbReference>
<feature type="chain" id="PRO_5039575802" description="alpha-L-rhamnosidase" evidence="6">
    <location>
        <begin position="25"/>
        <end position="1167"/>
    </location>
</feature>
<keyword evidence="5" id="KW-1133">Transmembrane helix</keyword>